<dbReference type="Gene3D" id="3.30.1240.10">
    <property type="match status" value="1"/>
</dbReference>
<name>A0A1Y2ASZ3_9FUNG</name>
<dbReference type="Proteomes" id="UP000193920">
    <property type="component" value="Unassembled WGS sequence"/>
</dbReference>
<keyword evidence="2" id="KW-1185">Reference proteome</keyword>
<dbReference type="SFLD" id="SFLDS00003">
    <property type="entry name" value="Haloacid_Dehalogenase"/>
    <property type="match status" value="1"/>
</dbReference>
<dbReference type="GO" id="GO:0005829">
    <property type="term" value="C:cytosol"/>
    <property type="evidence" value="ECO:0007669"/>
    <property type="project" value="TreeGrafter"/>
</dbReference>
<sequence>MTKYRIVALDMDGTLLKSDKTVHPDTLRDIAEATQKGIHVVYCSGRAPVEMKDYIETLSDMRYAVSMSGALVYDFKEKKKIYSCPVPKEMFKDIVEVAKVDDAMVHFLTENESIVREDQIHHMVDFNMGVYQSMFLNIARTVPDMMKEAEHYDSIPKINIYFHSKEARQAAYEKIKHLPLSFAFSEQTSLEMTAHGVTKADGLSQLASSLHVTMDQIIGVGDGDNDRSFLKVVGLSVAMGNASEEIKAICDEVTDDNDHNGTGKVIRKYCLENLE</sequence>
<dbReference type="GO" id="GO:0000287">
    <property type="term" value="F:magnesium ion binding"/>
    <property type="evidence" value="ECO:0007669"/>
    <property type="project" value="TreeGrafter"/>
</dbReference>
<evidence type="ECO:0000313" key="2">
    <source>
        <dbReference type="Proteomes" id="UP000193920"/>
    </source>
</evidence>
<dbReference type="SUPFAM" id="SSF56784">
    <property type="entry name" value="HAD-like"/>
    <property type="match status" value="1"/>
</dbReference>
<dbReference type="CDD" id="cd07516">
    <property type="entry name" value="HAD_Pase"/>
    <property type="match status" value="1"/>
</dbReference>
<gene>
    <name evidence="1" type="ORF">LY90DRAFT_110165</name>
</gene>
<reference evidence="1 2" key="1">
    <citation type="submission" date="2016-08" db="EMBL/GenBank/DDBJ databases">
        <title>A Parts List for Fungal Cellulosomes Revealed by Comparative Genomics.</title>
        <authorList>
            <consortium name="DOE Joint Genome Institute"/>
            <person name="Haitjema C.H."/>
            <person name="Gilmore S.P."/>
            <person name="Henske J.K."/>
            <person name="Solomon K.V."/>
            <person name="De Groot R."/>
            <person name="Kuo A."/>
            <person name="Mondo S.J."/>
            <person name="Salamov A.A."/>
            <person name="Labutti K."/>
            <person name="Zhao Z."/>
            <person name="Chiniquy J."/>
            <person name="Barry K."/>
            <person name="Brewer H.M."/>
            <person name="Purvine S.O."/>
            <person name="Wright A.T."/>
            <person name="Boxma B."/>
            <person name="Van Alen T."/>
            <person name="Hackstein J.H."/>
            <person name="Baker S.E."/>
            <person name="Grigoriev I.V."/>
            <person name="O'Malley M.A."/>
        </authorList>
    </citation>
    <scope>NUCLEOTIDE SEQUENCE [LARGE SCALE GENOMIC DNA]</scope>
    <source>
        <strain evidence="1 2">G1</strain>
    </source>
</reference>
<dbReference type="InterPro" id="IPR006379">
    <property type="entry name" value="HAD-SF_hydro_IIB"/>
</dbReference>
<evidence type="ECO:0000313" key="1">
    <source>
        <dbReference type="EMBL" id="ORY25420.1"/>
    </source>
</evidence>
<accession>A0A1Y2ASZ3</accession>
<dbReference type="NCBIfam" id="TIGR00099">
    <property type="entry name" value="Cof-subfamily"/>
    <property type="match status" value="1"/>
</dbReference>
<dbReference type="EMBL" id="MCOG01000212">
    <property type="protein sequence ID" value="ORY25420.1"/>
    <property type="molecule type" value="Genomic_DNA"/>
</dbReference>
<dbReference type="InterPro" id="IPR036412">
    <property type="entry name" value="HAD-like_sf"/>
</dbReference>
<dbReference type="NCBIfam" id="TIGR01484">
    <property type="entry name" value="HAD-SF-IIB"/>
    <property type="match status" value="1"/>
</dbReference>
<dbReference type="Gene3D" id="3.40.50.1000">
    <property type="entry name" value="HAD superfamily/HAD-like"/>
    <property type="match status" value="1"/>
</dbReference>
<protein>
    <submittedName>
        <fullName evidence="1">Uncharacterized protein</fullName>
    </submittedName>
</protein>
<dbReference type="AlphaFoldDB" id="A0A1Y2ASZ3"/>
<dbReference type="InterPro" id="IPR000150">
    <property type="entry name" value="Cof"/>
</dbReference>
<dbReference type="OrthoDB" id="27226at2759"/>
<dbReference type="PROSITE" id="PS01229">
    <property type="entry name" value="COF_2"/>
    <property type="match status" value="1"/>
</dbReference>
<dbReference type="PANTHER" id="PTHR10000:SF8">
    <property type="entry name" value="HAD SUPERFAMILY HYDROLASE-LIKE, TYPE 3"/>
    <property type="match status" value="1"/>
</dbReference>
<dbReference type="Pfam" id="PF08282">
    <property type="entry name" value="Hydrolase_3"/>
    <property type="match status" value="1"/>
</dbReference>
<dbReference type="PANTHER" id="PTHR10000">
    <property type="entry name" value="PHOSPHOSERINE PHOSPHATASE"/>
    <property type="match status" value="1"/>
</dbReference>
<comment type="caution">
    <text evidence="1">The sequence shown here is derived from an EMBL/GenBank/DDBJ whole genome shotgun (WGS) entry which is preliminary data.</text>
</comment>
<dbReference type="InterPro" id="IPR023214">
    <property type="entry name" value="HAD_sf"/>
</dbReference>
<organism evidence="1 2">
    <name type="scientific">Neocallimastix californiae</name>
    <dbReference type="NCBI Taxonomy" id="1754190"/>
    <lineage>
        <taxon>Eukaryota</taxon>
        <taxon>Fungi</taxon>
        <taxon>Fungi incertae sedis</taxon>
        <taxon>Chytridiomycota</taxon>
        <taxon>Chytridiomycota incertae sedis</taxon>
        <taxon>Neocallimastigomycetes</taxon>
        <taxon>Neocallimastigales</taxon>
        <taxon>Neocallimastigaceae</taxon>
        <taxon>Neocallimastix</taxon>
    </lineage>
</organism>
<dbReference type="SFLD" id="SFLDG01140">
    <property type="entry name" value="C2.B:_Phosphomannomutase_and_P"/>
    <property type="match status" value="1"/>
</dbReference>
<proteinExistence type="predicted"/>
<dbReference type="GO" id="GO:0016791">
    <property type="term" value="F:phosphatase activity"/>
    <property type="evidence" value="ECO:0007669"/>
    <property type="project" value="TreeGrafter"/>
</dbReference>
<dbReference type="STRING" id="1754190.A0A1Y2ASZ3"/>